<comment type="caution">
    <text evidence="2">The sequence shown here is derived from an EMBL/GenBank/DDBJ whole genome shotgun (WGS) entry which is preliminary data.</text>
</comment>
<feature type="region of interest" description="Disordered" evidence="1">
    <location>
        <begin position="174"/>
        <end position="210"/>
    </location>
</feature>
<accession>A0AAJ0DSR9</accession>
<dbReference type="GeneID" id="85348069"/>
<feature type="region of interest" description="Disordered" evidence="1">
    <location>
        <begin position="1"/>
        <end position="21"/>
    </location>
</feature>
<sequence>MPPCARWTPPRGRSTGHIATAKRQRCTASETILTGLLYGVGSGDAPGLANKGCLLVNATYTVHRTWLKDSSWRGGSRAASAATGRKGLAVCMCLDSLVNPTTSGRHSTIQPKTLWHDNQAGVVIVRGRGRQGTATQSGSPTCARNIVWWLLLLLLLSAHKPKKLNFDESEEFTSCVPGPTASRHPTTEPTTPWWPKMGYGKGKKQPSPES</sequence>
<proteinExistence type="predicted"/>
<reference evidence="2 3" key="1">
    <citation type="submission" date="2016-10" db="EMBL/GenBank/DDBJ databases">
        <title>The genome sequence of Colletotrichum fioriniae PJ7.</title>
        <authorList>
            <person name="Baroncelli R."/>
        </authorList>
    </citation>
    <scope>NUCLEOTIDE SEQUENCE [LARGE SCALE GENOMIC DNA]</scope>
    <source>
        <strain evidence="2 3">IMI 309622</strain>
    </source>
</reference>
<dbReference type="Proteomes" id="UP001240678">
    <property type="component" value="Unassembled WGS sequence"/>
</dbReference>
<keyword evidence="3" id="KW-1185">Reference proteome</keyword>
<organism evidence="2 3">
    <name type="scientific">Colletotrichum costaricense</name>
    <dbReference type="NCBI Taxonomy" id="1209916"/>
    <lineage>
        <taxon>Eukaryota</taxon>
        <taxon>Fungi</taxon>
        <taxon>Dikarya</taxon>
        <taxon>Ascomycota</taxon>
        <taxon>Pezizomycotina</taxon>
        <taxon>Sordariomycetes</taxon>
        <taxon>Hypocreomycetidae</taxon>
        <taxon>Glomerellales</taxon>
        <taxon>Glomerellaceae</taxon>
        <taxon>Colletotrichum</taxon>
        <taxon>Colletotrichum acutatum species complex</taxon>
    </lineage>
</organism>
<protein>
    <submittedName>
        <fullName evidence="2">Uncharacterized protein</fullName>
    </submittedName>
</protein>
<evidence type="ECO:0000256" key="1">
    <source>
        <dbReference type="SAM" id="MobiDB-lite"/>
    </source>
</evidence>
<evidence type="ECO:0000313" key="2">
    <source>
        <dbReference type="EMBL" id="KAK1507127.1"/>
    </source>
</evidence>
<dbReference type="EMBL" id="MOOE01000029">
    <property type="protein sequence ID" value="KAK1507127.1"/>
    <property type="molecule type" value="Genomic_DNA"/>
</dbReference>
<dbReference type="AlphaFoldDB" id="A0AAJ0DSR9"/>
<dbReference type="RefSeq" id="XP_060305018.1">
    <property type="nucleotide sequence ID" value="XM_060464522.1"/>
</dbReference>
<evidence type="ECO:0000313" key="3">
    <source>
        <dbReference type="Proteomes" id="UP001240678"/>
    </source>
</evidence>
<gene>
    <name evidence="2" type="ORF">CCOS01_16386</name>
</gene>
<name>A0AAJ0DSR9_9PEZI</name>